<gene>
    <name evidence="2" type="ORF">ColSpa_05003</name>
</gene>
<keyword evidence="3" id="KW-1185">Reference proteome</keyword>
<dbReference type="GeneID" id="73325805"/>
<protein>
    <submittedName>
        <fullName evidence="2">Uncharacterized protein</fullName>
    </submittedName>
</protein>
<proteinExistence type="predicted"/>
<dbReference type="AlphaFoldDB" id="A0AA37LAE9"/>
<feature type="chain" id="PRO_5041237294" evidence="1">
    <location>
        <begin position="18"/>
        <end position="152"/>
    </location>
</feature>
<dbReference type="EMBL" id="BQXU01000011">
    <property type="protein sequence ID" value="GKT44822.1"/>
    <property type="molecule type" value="Genomic_DNA"/>
</dbReference>
<dbReference type="RefSeq" id="XP_049127172.1">
    <property type="nucleotide sequence ID" value="XM_049271215.1"/>
</dbReference>
<organism evidence="2 3">
    <name type="scientific">Colletotrichum spaethianum</name>
    <dbReference type="NCBI Taxonomy" id="700344"/>
    <lineage>
        <taxon>Eukaryota</taxon>
        <taxon>Fungi</taxon>
        <taxon>Dikarya</taxon>
        <taxon>Ascomycota</taxon>
        <taxon>Pezizomycotina</taxon>
        <taxon>Sordariomycetes</taxon>
        <taxon>Hypocreomycetidae</taxon>
        <taxon>Glomerellales</taxon>
        <taxon>Glomerellaceae</taxon>
        <taxon>Colletotrichum</taxon>
        <taxon>Colletotrichum spaethianum species complex</taxon>
    </lineage>
</organism>
<reference evidence="2 3" key="1">
    <citation type="submission" date="2022-03" db="EMBL/GenBank/DDBJ databases">
        <title>Genome data of Colletotrichum spp.</title>
        <authorList>
            <person name="Utami Y.D."/>
            <person name="Hiruma K."/>
        </authorList>
    </citation>
    <scope>NUCLEOTIDE SEQUENCE [LARGE SCALE GENOMIC DNA]</scope>
    <source>
        <strain evidence="2 3">MAFF 239500</strain>
    </source>
</reference>
<evidence type="ECO:0000256" key="1">
    <source>
        <dbReference type="SAM" id="SignalP"/>
    </source>
</evidence>
<feature type="signal peptide" evidence="1">
    <location>
        <begin position="1"/>
        <end position="17"/>
    </location>
</feature>
<evidence type="ECO:0000313" key="3">
    <source>
        <dbReference type="Proteomes" id="UP001055115"/>
    </source>
</evidence>
<sequence>MRFSSLLALISAAVVAAVPSPIPEDAKSYVLAGPLPYGELKTEVAKVKSDGEPNAARRLNKRICEGVYMCEDQDFSGDCYYGCYPLSKSIYPDSYWVSRISSVGPDNGGVCDFYKGTTCNVLITTWQAYKYPGGNLKAAINDNMGCFSYGLS</sequence>
<evidence type="ECO:0000313" key="2">
    <source>
        <dbReference type="EMBL" id="GKT44822.1"/>
    </source>
</evidence>
<comment type="caution">
    <text evidence="2">The sequence shown here is derived from an EMBL/GenBank/DDBJ whole genome shotgun (WGS) entry which is preliminary data.</text>
</comment>
<accession>A0AA37LAE9</accession>
<keyword evidence="1" id="KW-0732">Signal</keyword>
<dbReference type="Proteomes" id="UP001055115">
    <property type="component" value="Unassembled WGS sequence"/>
</dbReference>
<name>A0AA37LAE9_9PEZI</name>